<keyword evidence="2" id="KW-0378">Hydrolase</keyword>
<sequence>MNGKDMAEIDFDKLNEIAEQIQKQGWKLALAESMTAGFLSSVWSLQTEAGTYLKGAVTAFDEEVKQHVLGVSPDLINLYTAESIEVTLAMLTGLRQLFPSDIQIAITGLAYEGKEKHPTAQVGDVFLAVALHEECTSRQYHFEGHNAAAIYIQAFNASLYLLDEQLGTI</sequence>
<name>A0A6N8KSZ6_9SPHI</name>
<gene>
    <name evidence="2" type="ORF">GQF63_00860</name>
</gene>
<evidence type="ECO:0000313" key="2">
    <source>
        <dbReference type="EMBL" id="MVZ60560.1"/>
    </source>
</evidence>
<organism evidence="2 3">
    <name type="scientific">Sphingobacterium humi</name>
    <dbReference type="NCBI Taxonomy" id="1796905"/>
    <lineage>
        <taxon>Bacteria</taxon>
        <taxon>Pseudomonadati</taxon>
        <taxon>Bacteroidota</taxon>
        <taxon>Sphingobacteriia</taxon>
        <taxon>Sphingobacteriales</taxon>
        <taxon>Sphingobacteriaceae</taxon>
        <taxon>Sphingobacterium</taxon>
    </lineage>
</organism>
<reference evidence="2 3" key="1">
    <citation type="submission" date="2019-12" db="EMBL/GenBank/DDBJ databases">
        <authorList>
            <person name="Dong K."/>
        </authorList>
    </citation>
    <scope>NUCLEOTIDE SEQUENCE [LARGE SCALE GENOMIC DNA]</scope>
    <source>
        <strain evidence="2 3">JCM 31225</strain>
    </source>
</reference>
<dbReference type="GO" id="GO:0016787">
    <property type="term" value="F:hydrolase activity"/>
    <property type="evidence" value="ECO:0007669"/>
    <property type="project" value="UniProtKB-KW"/>
</dbReference>
<accession>A0A6N8KSZ6</accession>
<dbReference type="SUPFAM" id="SSF142433">
    <property type="entry name" value="CinA-like"/>
    <property type="match status" value="1"/>
</dbReference>
<dbReference type="InterPro" id="IPR036653">
    <property type="entry name" value="CinA-like_C"/>
</dbReference>
<feature type="domain" description="CinA C-terminal" evidence="1">
    <location>
        <begin position="15"/>
        <end position="165"/>
    </location>
</feature>
<dbReference type="Gene3D" id="3.90.950.20">
    <property type="entry name" value="CinA-like"/>
    <property type="match status" value="1"/>
</dbReference>
<evidence type="ECO:0000313" key="3">
    <source>
        <dbReference type="Proteomes" id="UP000435036"/>
    </source>
</evidence>
<dbReference type="InterPro" id="IPR008136">
    <property type="entry name" value="CinA_C"/>
</dbReference>
<keyword evidence="3" id="KW-1185">Reference proteome</keyword>
<evidence type="ECO:0000259" key="1">
    <source>
        <dbReference type="Pfam" id="PF02464"/>
    </source>
</evidence>
<dbReference type="Pfam" id="PF02464">
    <property type="entry name" value="CinA"/>
    <property type="match status" value="1"/>
</dbReference>
<dbReference type="EMBL" id="WSQA01000001">
    <property type="protein sequence ID" value="MVZ60560.1"/>
    <property type="molecule type" value="Genomic_DNA"/>
</dbReference>
<dbReference type="AlphaFoldDB" id="A0A6N8KSZ6"/>
<dbReference type="RefSeq" id="WP_160367205.1">
    <property type="nucleotide sequence ID" value="NZ_WSQA01000001.1"/>
</dbReference>
<dbReference type="NCBIfam" id="TIGR00199">
    <property type="entry name" value="PncC_domain"/>
    <property type="match status" value="1"/>
</dbReference>
<protein>
    <submittedName>
        <fullName evidence="2">Nicotinamide-nucleotide amidohydrolase family protein</fullName>
    </submittedName>
</protein>
<proteinExistence type="predicted"/>
<comment type="caution">
    <text evidence="2">The sequence shown here is derived from an EMBL/GenBank/DDBJ whole genome shotgun (WGS) entry which is preliminary data.</text>
</comment>
<dbReference type="Proteomes" id="UP000435036">
    <property type="component" value="Unassembled WGS sequence"/>
</dbReference>
<dbReference type="OrthoDB" id="6659578at2"/>